<dbReference type="Proteomes" id="UP001165368">
    <property type="component" value="Unassembled WGS sequence"/>
</dbReference>
<comment type="caution">
    <text evidence="8">The sequence shown here is derived from an EMBL/GenBank/DDBJ whole genome shotgun (WGS) entry which is preliminary data.</text>
</comment>
<feature type="region of interest" description="Disordered" evidence="6">
    <location>
        <begin position="327"/>
        <end position="349"/>
    </location>
</feature>
<keyword evidence="5 7" id="KW-0472">Membrane</keyword>
<evidence type="ECO:0000313" key="8">
    <source>
        <dbReference type="EMBL" id="MCG2624816.1"/>
    </source>
</evidence>
<gene>
    <name evidence="8" type="ORF">LVY72_23280</name>
</gene>
<name>A0ABS9LE18_9MICC</name>
<evidence type="ECO:0000256" key="5">
    <source>
        <dbReference type="ARBA" id="ARBA00023136"/>
    </source>
</evidence>
<reference evidence="8" key="1">
    <citation type="submission" date="2022-01" db="EMBL/GenBank/DDBJ databases">
        <authorList>
            <person name="Jo J.-H."/>
            <person name="Im W.-T."/>
        </authorList>
    </citation>
    <scope>NUCLEOTIDE SEQUENCE</scope>
    <source>
        <strain evidence="8">I2-34</strain>
    </source>
</reference>
<dbReference type="PANTHER" id="PTHR32196">
    <property type="entry name" value="ABC TRANSPORTER PERMEASE PROTEIN YPHD-RELATED-RELATED"/>
    <property type="match status" value="1"/>
</dbReference>
<feature type="transmembrane region" description="Helical" evidence="7">
    <location>
        <begin position="286"/>
        <end position="309"/>
    </location>
</feature>
<feature type="transmembrane region" description="Helical" evidence="7">
    <location>
        <begin position="165"/>
        <end position="183"/>
    </location>
</feature>
<dbReference type="InterPro" id="IPR001851">
    <property type="entry name" value="ABC_transp_permease"/>
</dbReference>
<evidence type="ECO:0000256" key="4">
    <source>
        <dbReference type="ARBA" id="ARBA00022989"/>
    </source>
</evidence>
<sequence length="349" mass="36147">MKLSVGEIKTFAARNGIFMALVLLIAFFSVLNPKFFSTGNAMNVLLQVAELGIIALPLGLLLISGAVDLSVGSIASAAAVNAALTMSATGSIVLGFAAGLLFGALAGMLNGFLVAYLGLNPIVVTLGFLSVWGGYAMLMTNGRTVTRTELPDGFREIGTASIGPLPLRLAMLIAAIALAWYVLNRHRIGREVYAVGGSQRAAYLMGIKVTRIRFGLFAACGVSSALAGIMLAAKVQSVSPAIGLNLEMSGLTVILLGGVAFAGGSGRIGGVVAGLLFFGVLRNGLVFLQASPFLQTIIVGLTLVVAVALDESIQKIVKKSWENRGRAALAERSHPDEDTQSPTGLALRS</sequence>
<dbReference type="EMBL" id="JAKLTQ010000032">
    <property type="protein sequence ID" value="MCG2624816.1"/>
    <property type="molecule type" value="Genomic_DNA"/>
</dbReference>
<dbReference type="CDD" id="cd06579">
    <property type="entry name" value="TM_PBP1_transp_AraH_like"/>
    <property type="match status" value="1"/>
</dbReference>
<keyword evidence="4 7" id="KW-1133">Transmembrane helix</keyword>
<feature type="transmembrane region" description="Helical" evidence="7">
    <location>
        <begin position="119"/>
        <end position="138"/>
    </location>
</feature>
<feature type="transmembrane region" description="Helical" evidence="7">
    <location>
        <begin position="12"/>
        <end position="31"/>
    </location>
</feature>
<evidence type="ECO:0000256" key="6">
    <source>
        <dbReference type="SAM" id="MobiDB-lite"/>
    </source>
</evidence>
<dbReference type="RefSeq" id="WP_237827235.1">
    <property type="nucleotide sequence ID" value="NZ_JAKLTQ010000032.1"/>
</dbReference>
<evidence type="ECO:0000313" key="9">
    <source>
        <dbReference type="Proteomes" id="UP001165368"/>
    </source>
</evidence>
<feature type="transmembrane region" description="Helical" evidence="7">
    <location>
        <begin position="253"/>
        <end position="280"/>
    </location>
</feature>
<protein>
    <submittedName>
        <fullName evidence="8">ABC transporter permease</fullName>
    </submittedName>
</protein>
<dbReference type="Pfam" id="PF02653">
    <property type="entry name" value="BPD_transp_2"/>
    <property type="match status" value="1"/>
</dbReference>
<comment type="subcellular location">
    <subcellularLocation>
        <location evidence="1">Cell membrane</location>
        <topology evidence="1">Multi-pass membrane protein</topology>
    </subcellularLocation>
</comment>
<keyword evidence="3 7" id="KW-0812">Transmembrane</keyword>
<evidence type="ECO:0000256" key="3">
    <source>
        <dbReference type="ARBA" id="ARBA00022692"/>
    </source>
</evidence>
<organism evidence="8 9">
    <name type="scientific">Arthrobacter hankyongi</name>
    <dbReference type="NCBI Taxonomy" id="2904801"/>
    <lineage>
        <taxon>Bacteria</taxon>
        <taxon>Bacillati</taxon>
        <taxon>Actinomycetota</taxon>
        <taxon>Actinomycetes</taxon>
        <taxon>Micrococcales</taxon>
        <taxon>Micrococcaceae</taxon>
        <taxon>Arthrobacter</taxon>
    </lineage>
</organism>
<proteinExistence type="predicted"/>
<feature type="transmembrane region" description="Helical" evidence="7">
    <location>
        <begin position="214"/>
        <end position="233"/>
    </location>
</feature>
<evidence type="ECO:0000256" key="1">
    <source>
        <dbReference type="ARBA" id="ARBA00004651"/>
    </source>
</evidence>
<keyword evidence="9" id="KW-1185">Reference proteome</keyword>
<feature type="transmembrane region" description="Helical" evidence="7">
    <location>
        <begin position="51"/>
        <end position="80"/>
    </location>
</feature>
<evidence type="ECO:0000256" key="2">
    <source>
        <dbReference type="ARBA" id="ARBA00022475"/>
    </source>
</evidence>
<feature type="compositionally biased region" description="Basic and acidic residues" evidence="6">
    <location>
        <begin position="327"/>
        <end position="337"/>
    </location>
</feature>
<feature type="transmembrane region" description="Helical" evidence="7">
    <location>
        <begin position="92"/>
        <end position="113"/>
    </location>
</feature>
<accession>A0ABS9LE18</accession>
<keyword evidence="2" id="KW-1003">Cell membrane</keyword>
<evidence type="ECO:0000256" key="7">
    <source>
        <dbReference type="SAM" id="Phobius"/>
    </source>
</evidence>